<dbReference type="Pfam" id="PF01269">
    <property type="entry name" value="Fibrillarin"/>
    <property type="match status" value="1"/>
</dbReference>
<proteinExistence type="predicted"/>
<reference evidence="1" key="2">
    <citation type="submission" date="2019-07" db="EMBL/GenBank/DDBJ databases">
        <authorList>
            <person name="Seetharam A."/>
            <person name="Woodhouse M."/>
            <person name="Cannon E."/>
        </authorList>
    </citation>
    <scope>NUCLEOTIDE SEQUENCE [LARGE SCALE GENOMIC DNA]</scope>
    <source>
        <strain evidence="1">cv. B73</strain>
    </source>
</reference>
<dbReference type="GO" id="GO:0003723">
    <property type="term" value="F:RNA binding"/>
    <property type="evidence" value="ECO:0007669"/>
    <property type="project" value="InterPro"/>
</dbReference>
<sequence>MSPLPYHCPRFLPPAPAVFSHSMAWIRMVLAAEATRDSHIPQHSPPPHPLDLMWVRILTLNASYFLKNDSHFVISIKGNCIDSTLSAETMFAVEVGEAQSTSIQACLAGDVGALRA</sequence>
<keyword evidence="2" id="KW-1185">Reference proteome</keyword>
<dbReference type="AlphaFoldDB" id="A0A804LMC8"/>
<dbReference type="InterPro" id="IPR000692">
    <property type="entry name" value="Fibrillarin"/>
</dbReference>
<dbReference type="EnsemblPlants" id="Zm00001eb021280_T001">
    <property type="protein sequence ID" value="Zm00001eb021280_P001"/>
    <property type="gene ID" value="Zm00001eb021280"/>
</dbReference>
<dbReference type="Proteomes" id="UP000007305">
    <property type="component" value="Chromosome 1"/>
</dbReference>
<organism evidence="1 2">
    <name type="scientific">Zea mays</name>
    <name type="common">Maize</name>
    <dbReference type="NCBI Taxonomy" id="4577"/>
    <lineage>
        <taxon>Eukaryota</taxon>
        <taxon>Viridiplantae</taxon>
        <taxon>Streptophyta</taxon>
        <taxon>Embryophyta</taxon>
        <taxon>Tracheophyta</taxon>
        <taxon>Spermatophyta</taxon>
        <taxon>Magnoliopsida</taxon>
        <taxon>Liliopsida</taxon>
        <taxon>Poales</taxon>
        <taxon>Poaceae</taxon>
        <taxon>PACMAD clade</taxon>
        <taxon>Panicoideae</taxon>
        <taxon>Andropogonodae</taxon>
        <taxon>Andropogoneae</taxon>
        <taxon>Tripsacinae</taxon>
        <taxon>Zea</taxon>
    </lineage>
</organism>
<dbReference type="GO" id="GO:0008168">
    <property type="term" value="F:methyltransferase activity"/>
    <property type="evidence" value="ECO:0007669"/>
    <property type="project" value="InterPro"/>
</dbReference>
<dbReference type="Gramene" id="Zm00001eb021280_T001">
    <property type="protein sequence ID" value="Zm00001eb021280_P001"/>
    <property type="gene ID" value="Zm00001eb021280"/>
</dbReference>
<reference evidence="1" key="3">
    <citation type="submission" date="2021-05" db="UniProtKB">
        <authorList>
            <consortium name="EnsemblPlants"/>
        </authorList>
    </citation>
    <scope>IDENTIFICATION</scope>
    <source>
        <strain evidence="1">cv. B73</strain>
    </source>
</reference>
<name>A0A804LMC8_MAIZE</name>
<dbReference type="InParanoid" id="A0A804LMC8"/>
<evidence type="ECO:0000313" key="2">
    <source>
        <dbReference type="Proteomes" id="UP000007305"/>
    </source>
</evidence>
<dbReference type="Gene3D" id="3.40.50.150">
    <property type="entry name" value="Vaccinia Virus protein VP39"/>
    <property type="match status" value="1"/>
</dbReference>
<protein>
    <submittedName>
        <fullName evidence="1">Uncharacterized protein</fullName>
    </submittedName>
</protein>
<reference evidence="2" key="1">
    <citation type="submission" date="2015-12" db="EMBL/GenBank/DDBJ databases">
        <title>Update maize B73 reference genome by single molecule sequencing technologies.</title>
        <authorList>
            <consortium name="Maize Genome Sequencing Project"/>
            <person name="Ware D."/>
        </authorList>
    </citation>
    <scope>NUCLEOTIDE SEQUENCE [LARGE SCALE GENOMIC DNA]</scope>
    <source>
        <strain evidence="2">cv. B73</strain>
    </source>
</reference>
<accession>A0A804LMC8</accession>
<dbReference type="InterPro" id="IPR029063">
    <property type="entry name" value="SAM-dependent_MTases_sf"/>
</dbReference>
<dbReference type="GO" id="GO:0006364">
    <property type="term" value="P:rRNA processing"/>
    <property type="evidence" value="ECO:0007669"/>
    <property type="project" value="InterPro"/>
</dbReference>
<evidence type="ECO:0000313" key="1">
    <source>
        <dbReference type="EnsemblPlants" id="Zm00001eb021280_P001"/>
    </source>
</evidence>